<dbReference type="PANTHER" id="PTHR31299:SF0">
    <property type="entry name" value="ESTERASE, PUTATIVE (AFU_ORTHOLOGUE AFUA_1G05850)-RELATED"/>
    <property type="match status" value="1"/>
</dbReference>
<evidence type="ECO:0000313" key="3">
    <source>
        <dbReference type="Proteomes" id="UP000680866"/>
    </source>
</evidence>
<evidence type="ECO:0000313" key="2">
    <source>
        <dbReference type="EMBL" id="BCJ64912.1"/>
    </source>
</evidence>
<keyword evidence="3" id="KW-1185">Reference proteome</keyword>
<dbReference type="Proteomes" id="UP000680866">
    <property type="component" value="Chromosome"/>
</dbReference>
<dbReference type="SUPFAM" id="SSF159501">
    <property type="entry name" value="EreA/ChaN-like"/>
    <property type="match status" value="1"/>
</dbReference>
<dbReference type="Pfam" id="PF05139">
    <property type="entry name" value="Erythro_esteras"/>
    <property type="match status" value="1"/>
</dbReference>
<name>A0A810MV74_9ACTN</name>
<protein>
    <recommendedName>
        <fullName evidence="1">DUF6194 domain-containing protein</fullName>
    </recommendedName>
</protein>
<dbReference type="InterPro" id="IPR045676">
    <property type="entry name" value="DUF6194"/>
</dbReference>
<dbReference type="GO" id="GO:0046677">
    <property type="term" value="P:response to antibiotic"/>
    <property type="evidence" value="ECO:0007669"/>
    <property type="project" value="InterPro"/>
</dbReference>
<dbReference type="Gene3D" id="3.30.1870.10">
    <property type="entry name" value="EreA-like, domain 2"/>
    <property type="match status" value="1"/>
</dbReference>
<proteinExistence type="predicted"/>
<sequence length="544" mass="59140">MAIELRSFLDSRTRPPQLLALGEPTHGEPAFPRLRNEALKILAERGFRSVAVESDRVAGLAVDAYVQGGGGSVDDVLADGFSHGFGGHAATRELVEWMRAYNESVPAAQRLAFHGFDAPLEMTSAPGPGPYLRHLCDYLVNHLGPRVLPAGADDLERLLGDETRWSDFAALMDATKSVGRSEAAGRLRVLADDLLTTLYAHAPRLVAASTHDDWWCARLHGTTALGLLRYHAVAADRAPAAERTSRLLAVRDALMAENLLDIRAAEQRRGPTLLFANNRHLQRHPSRWRLADMDLEWSSAGAIVSALLGDGYAVVVGSLGASVALKLDVPADDTYEGRLGATTGQGPLFDAAALAPLVDGARVRADVTPEQGYFPLDAETVAHCDAVWHVDRFPPAAAALAAQILGLPDVAETRAGPDIGAPELGWDDRFFFAGPDRHRPFATIVAHDLPGFDDRSRLDRAGVFRFNIEAGRDEFRRLFGYGPEQFAEHRDGIDFTATDVIVPHPAYGVQGWVSVNNPGPGTRAEVQRLLSYAHRRATQRKRRP</sequence>
<dbReference type="AlphaFoldDB" id="A0A810MV74"/>
<accession>A0A810MV74</accession>
<dbReference type="KEGG" id="pry:Prubr_19330"/>
<dbReference type="RefSeq" id="WP_212823935.1">
    <property type="nucleotide sequence ID" value="NZ_AP023359.1"/>
</dbReference>
<organism evidence="2 3">
    <name type="scientific">Polymorphospora rubra</name>
    <dbReference type="NCBI Taxonomy" id="338584"/>
    <lineage>
        <taxon>Bacteria</taxon>
        <taxon>Bacillati</taxon>
        <taxon>Actinomycetota</taxon>
        <taxon>Actinomycetes</taxon>
        <taxon>Micromonosporales</taxon>
        <taxon>Micromonosporaceae</taxon>
        <taxon>Polymorphospora</taxon>
    </lineage>
</organism>
<dbReference type="PANTHER" id="PTHR31299">
    <property type="entry name" value="ESTERASE, PUTATIVE (AFU_ORTHOLOGUE AFUA_1G05850)-RELATED"/>
    <property type="match status" value="1"/>
</dbReference>
<gene>
    <name evidence="2" type="ORF">Prubr_19330</name>
</gene>
<reference evidence="2" key="1">
    <citation type="submission" date="2020-08" db="EMBL/GenBank/DDBJ databases">
        <title>Whole genome shotgun sequence of Polymorphospora rubra NBRC 101157.</title>
        <authorList>
            <person name="Komaki H."/>
            <person name="Tamura T."/>
        </authorList>
    </citation>
    <scope>NUCLEOTIDE SEQUENCE</scope>
    <source>
        <strain evidence="2">NBRC 101157</strain>
    </source>
</reference>
<dbReference type="InterPro" id="IPR007815">
    <property type="entry name" value="Emycin_Estase"/>
</dbReference>
<feature type="domain" description="DUF6194" evidence="1">
    <location>
        <begin position="400"/>
        <end position="543"/>
    </location>
</feature>
<evidence type="ECO:0000259" key="1">
    <source>
        <dbReference type="Pfam" id="PF19694"/>
    </source>
</evidence>
<dbReference type="Pfam" id="PF19694">
    <property type="entry name" value="DUF6194"/>
    <property type="match status" value="1"/>
</dbReference>
<dbReference type="CDD" id="cd14728">
    <property type="entry name" value="Ere-like"/>
    <property type="match status" value="1"/>
</dbReference>
<dbReference type="EMBL" id="AP023359">
    <property type="protein sequence ID" value="BCJ64912.1"/>
    <property type="molecule type" value="Genomic_DNA"/>
</dbReference>
<dbReference type="InterPro" id="IPR052036">
    <property type="entry name" value="Hydrolase/PRTase-associated"/>
</dbReference>